<gene>
    <name evidence="1" type="ORF">GC105_06820</name>
</gene>
<proteinExistence type="predicted"/>
<comment type="caution">
    <text evidence="1">The sequence shown here is derived from an EMBL/GenBank/DDBJ whole genome shotgun (WGS) entry which is preliminary data.</text>
</comment>
<dbReference type="AlphaFoldDB" id="A0A6A7K8H2"/>
<dbReference type="RefSeq" id="WP_152803022.1">
    <property type="nucleotide sequence ID" value="NZ_WHNX01000008.1"/>
</dbReference>
<sequence>MEWSDCYGPENLPTLDNIREYVNSDLWEDLNLFLQNVYHIQPKLTYSNCSMQRGWNVKYRKSGRSLVTLYPMENYFIALIVIGNKEMNEAELLVPFCSDYTQSLFQNTDFSAGGRWLMLKVTEPSILQDVENLIQIRVKPK</sequence>
<name>A0A6A7K8H2_9FIRM</name>
<keyword evidence="2" id="KW-1185">Reference proteome</keyword>
<accession>A0A6A7K8H2</accession>
<dbReference type="Pfam" id="PF12663">
    <property type="entry name" value="DUF3788"/>
    <property type="match status" value="1"/>
</dbReference>
<dbReference type="EMBL" id="WHNX01000008">
    <property type="protein sequence ID" value="MPW25497.1"/>
    <property type="molecule type" value="Genomic_DNA"/>
</dbReference>
<organism evidence="1 2">
    <name type="scientific">Alkalibaculum sporogenes</name>
    <dbReference type="NCBI Taxonomy" id="2655001"/>
    <lineage>
        <taxon>Bacteria</taxon>
        <taxon>Bacillati</taxon>
        <taxon>Bacillota</taxon>
        <taxon>Clostridia</taxon>
        <taxon>Eubacteriales</taxon>
        <taxon>Eubacteriaceae</taxon>
        <taxon>Alkalibaculum</taxon>
    </lineage>
</organism>
<evidence type="ECO:0000313" key="2">
    <source>
        <dbReference type="Proteomes" id="UP000440004"/>
    </source>
</evidence>
<dbReference type="InterPro" id="IPR024265">
    <property type="entry name" value="DUF3788"/>
</dbReference>
<reference evidence="1 2" key="1">
    <citation type="submission" date="2019-10" db="EMBL/GenBank/DDBJ databases">
        <title>Alkalibaculum tamaniensis sp.nov., a new alkaliphilic acetogen, isolated on methoxylated aromatics from a mud volcano.</title>
        <authorList>
            <person name="Khomyakova M.A."/>
            <person name="Merkel A.Y."/>
            <person name="Bonch-Osmolovskaya E.A."/>
            <person name="Slobodkin A.I."/>
        </authorList>
    </citation>
    <scope>NUCLEOTIDE SEQUENCE [LARGE SCALE GENOMIC DNA]</scope>
    <source>
        <strain evidence="1 2">M08DMB</strain>
    </source>
</reference>
<dbReference type="Proteomes" id="UP000440004">
    <property type="component" value="Unassembled WGS sequence"/>
</dbReference>
<evidence type="ECO:0000313" key="1">
    <source>
        <dbReference type="EMBL" id="MPW25497.1"/>
    </source>
</evidence>
<protein>
    <submittedName>
        <fullName evidence="1">DUF3788 family protein</fullName>
    </submittedName>
</protein>